<comment type="caution">
    <text evidence="1">The sequence shown here is derived from an EMBL/GenBank/DDBJ whole genome shotgun (WGS) entry which is preliminary data.</text>
</comment>
<sequence>MICLYITYANKFMKTPHPSHLQNLEHDIQWLAQVIQARYDFLQGGKTQQVSYVPVRFQVKTPEGDRLFKVEHPAVHLQAPVKEVVIPVYQENKEDLIKVPQGKKEYFAVLKVAATVHLIALDADNDWAQVWVPNQDNAYLIDQNLIVQGTNQQGLQGWVKLSDTNIPSGYHPDLTEEEFNKAKKDWAPELQTLITANIPLRKSYLQWQDFYNNQNVLAVTVPEPVAKDSVYGTFIEDNKLTLPDRLLLILLLLPHLQPGKLEEMLKDKFSSLDIGNTYNPDYPGIIPNGLMFIFLLAGNHIERRLEVVNFMMQDSVLLNQGIIQMEQDSPSSPLMSGRLRLHPDYVKQFVLNQS</sequence>
<evidence type="ECO:0000313" key="2">
    <source>
        <dbReference type="Proteomes" id="UP000004095"/>
    </source>
</evidence>
<dbReference type="Proteomes" id="UP000004095">
    <property type="component" value="Unassembled WGS sequence"/>
</dbReference>
<gene>
    <name evidence="1" type="ORF">M23134_04092</name>
</gene>
<name>A1ZDV1_MICM2</name>
<accession>A1ZDV1</accession>
<reference evidence="1 2" key="1">
    <citation type="submission" date="2007-01" db="EMBL/GenBank/DDBJ databases">
        <authorList>
            <person name="Haygood M."/>
            <person name="Podell S."/>
            <person name="Anderson C."/>
            <person name="Hopkinson B."/>
            <person name="Roe K."/>
            <person name="Barbeau K."/>
            <person name="Gaasterland T."/>
            <person name="Ferriera S."/>
            <person name="Johnson J."/>
            <person name="Kravitz S."/>
            <person name="Beeson K."/>
            <person name="Sutton G."/>
            <person name="Rogers Y.-H."/>
            <person name="Friedman R."/>
            <person name="Frazier M."/>
            <person name="Venter J.C."/>
        </authorList>
    </citation>
    <scope>NUCLEOTIDE SEQUENCE [LARGE SCALE GENOMIC DNA]</scope>
    <source>
        <strain evidence="1 2">ATCC 23134</strain>
    </source>
</reference>
<organism evidence="1 2">
    <name type="scientific">Microscilla marina ATCC 23134</name>
    <dbReference type="NCBI Taxonomy" id="313606"/>
    <lineage>
        <taxon>Bacteria</taxon>
        <taxon>Pseudomonadati</taxon>
        <taxon>Bacteroidota</taxon>
        <taxon>Cytophagia</taxon>
        <taxon>Cytophagales</taxon>
        <taxon>Microscillaceae</taxon>
        <taxon>Microscilla</taxon>
    </lineage>
</organism>
<dbReference type="eggNOG" id="COG0464">
    <property type="taxonomic scope" value="Bacteria"/>
</dbReference>
<protein>
    <submittedName>
        <fullName evidence="1">Uncharacterized protein</fullName>
    </submittedName>
</protein>
<dbReference type="EMBL" id="AAWS01000003">
    <property type="protein sequence ID" value="EAY31259.1"/>
    <property type="molecule type" value="Genomic_DNA"/>
</dbReference>
<keyword evidence="2" id="KW-1185">Reference proteome</keyword>
<evidence type="ECO:0000313" key="1">
    <source>
        <dbReference type="EMBL" id="EAY31259.1"/>
    </source>
</evidence>
<proteinExistence type="predicted"/>
<dbReference type="AlphaFoldDB" id="A1ZDV1"/>